<gene>
    <name evidence="5" type="ORF">A1Q1_04823</name>
</gene>
<accession>J5SNL9</accession>
<evidence type="ECO:0000313" key="5">
    <source>
        <dbReference type="EMBL" id="EJT46646.1"/>
    </source>
</evidence>
<dbReference type="PROSITE" id="PS50297">
    <property type="entry name" value="ANK_REP_REGION"/>
    <property type="match status" value="3"/>
</dbReference>
<dbReference type="SUPFAM" id="SSF48403">
    <property type="entry name" value="Ankyrin repeat"/>
    <property type="match status" value="1"/>
</dbReference>
<dbReference type="OrthoDB" id="539213at2759"/>
<dbReference type="PANTHER" id="PTHR24198:SF165">
    <property type="entry name" value="ANKYRIN REPEAT-CONTAINING PROTEIN-RELATED"/>
    <property type="match status" value="1"/>
</dbReference>
<feature type="repeat" description="ANK" evidence="3">
    <location>
        <begin position="90"/>
        <end position="122"/>
    </location>
</feature>
<dbReference type="PROSITE" id="PS50088">
    <property type="entry name" value="ANK_REPEAT"/>
    <property type="match status" value="3"/>
</dbReference>
<feature type="repeat" description="ANK" evidence="3">
    <location>
        <begin position="183"/>
        <end position="215"/>
    </location>
</feature>
<evidence type="ECO:0000256" key="2">
    <source>
        <dbReference type="ARBA" id="ARBA00023043"/>
    </source>
</evidence>
<dbReference type="EMBL" id="ALBS01000283">
    <property type="protein sequence ID" value="EJT46646.1"/>
    <property type="molecule type" value="Genomic_DNA"/>
</dbReference>
<dbReference type="Gene3D" id="1.25.40.20">
    <property type="entry name" value="Ankyrin repeat-containing domain"/>
    <property type="match status" value="1"/>
</dbReference>
<feature type="region of interest" description="Disordered" evidence="4">
    <location>
        <begin position="207"/>
        <end position="232"/>
    </location>
</feature>
<proteinExistence type="predicted"/>
<keyword evidence="2 3" id="KW-0040">ANK repeat</keyword>
<dbReference type="HOGENOM" id="CLU_000134_18_2_1"/>
<dbReference type="RefSeq" id="XP_014178536.1">
    <property type="nucleotide sequence ID" value="XM_014323061.1"/>
</dbReference>
<dbReference type="InterPro" id="IPR036770">
    <property type="entry name" value="Ankyrin_rpt-contain_sf"/>
</dbReference>
<dbReference type="Proteomes" id="UP000002748">
    <property type="component" value="Unassembled WGS sequence"/>
</dbReference>
<feature type="repeat" description="ANK" evidence="3">
    <location>
        <begin position="57"/>
        <end position="89"/>
    </location>
</feature>
<dbReference type="InterPro" id="IPR002110">
    <property type="entry name" value="Ankyrin_rpt"/>
</dbReference>
<evidence type="ECO:0000313" key="6">
    <source>
        <dbReference type="Proteomes" id="UP000002748"/>
    </source>
</evidence>
<dbReference type="GeneID" id="25988335"/>
<evidence type="ECO:0000256" key="1">
    <source>
        <dbReference type="ARBA" id="ARBA00022737"/>
    </source>
</evidence>
<dbReference type="SMART" id="SM00248">
    <property type="entry name" value="ANK"/>
    <property type="match status" value="4"/>
</dbReference>
<comment type="caution">
    <text evidence="5">The sequence shown here is derived from an EMBL/GenBank/DDBJ whole genome shotgun (WGS) entry which is preliminary data.</text>
</comment>
<reference evidence="5 6" key="1">
    <citation type="journal article" date="2012" name="Eukaryot. Cell">
        <title>Draft genome sequence of CBS 2479, the standard type strain of Trichosporon asahii.</title>
        <authorList>
            <person name="Yang R.Y."/>
            <person name="Li H.T."/>
            <person name="Zhu H."/>
            <person name="Zhou G.P."/>
            <person name="Wang M."/>
            <person name="Wang L."/>
        </authorList>
    </citation>
    <scope>NUCLEOTIDE SEQUENCE [LARGE SCALE GENOMIC DNA]</scope>
    <source>
        <strain evidence="6">ATCC 90039 / CBS 2479 / JCM 2466 / KCTC 7840 / NCYC 2677 / UAMH 7654</strain>
    </source>
</reference>
<dbReference type="VEuPathDB" id="FungiDB:A1Q1_04823"/>
<dbReference type="Pfam" id="PF12796">
    <property type="entry name" value="Ank_2"/>
    <property type="match status" value="2"/>
</dbReference>
<evidence type="ECO:0000256" key="4">
    <source>
        <dbReference type="SAM" id="MobiDB-lite"/>
    </source>
</evidence>
<dbReference type="KEGG" id="tasa:A1Q1_04823"/>
<organism evidence="5 6">
    <name type="scientific">Trichosporon asahii var. asahii (strain ATCC 90039 / CBS 2479 / JCM 2466 / KCTC 7840 / NBRC 103889/ NCYC 2677 / UAMH 7654)</name>
    <name type="common">Yeast</name>
    <dbReference type="NCBI Taxonomy" id="1186058"/>
    <lineage>
        <taxon>Eukaryota</taxon>
        <taxon>Fungi</taxon>
        <taxon>Dikarya</taxon>
        <taxon>Basidiomycota</taxon>
        <taxon>Agaricomycotina</taxon>
        <taxon>Tremellomycetes</taxon>
        <taxon>Trichosporonales</taxon>
        <taxon>Trichosporonaceae</taxon>
        <taxon>Trichosporon</taxon>
    </lineage>
</organism>
<keyword evidence="1" id="KW-0677">Repeat</keyword>
<sequence>MSVRFVSVPVVIDCTVFIDNGSELQHPQSRTGSPVSSALFYPRTRDSLIRKMTLQQDGRTPLHWAAGADNLSVLQLLLSYQPDLEASDAMGWTPLLVAASSGHKQNVAELLDVGAKLDAVNDKGQGALHYAASKGNVPINIKDRASQHPLHRAATTGNVAMLNVLLNPPEGRPRTRLNTSDRAGNTPLHLAMESGHGEAAVVLIEAGADRERHNADSQYPEDIDGVGGEEQKRVRQYVLSRCGPRDD</sequence>
<name>J5SNL9_TRIAS</name>
<dbReference type="AlphaFoldDB" id="J5SNL9"/>
<protein>
    <submittedName>
        <fullName evidence="5">Proteolysis and peptidolysis-related protein</fullName>
    </submittedName>
</protein>
<evidence type="ECO:0000256" key="3">
    <source>
        <dbReference type="PROSITE-ProRule" id="PRU00023"/>
    </source>
</evidence>
<dbReference type="PANTHER" id="PTHR24198">
    <property type="entry name" value="ANKYRIN REPEAT AND PROTEIN KINASE DOMAIN-CONTAINING PROTEIN"/>
    <property type="match status" value="1"/>
</dbReference>